<evidence type="ECO:0000256" key="4">
    <source>
        <dbReference type="ARBA" id="ARBA00022631"/>
    </source>
</evidence>
<accession>A0A498C813</accession>
<dbReference type="Pfam" id="PF09349">
    <property type="entry name" value="OHCU_decarbox"/>
    <property type="match status" value="1"/>
</dbReference>
<organism evidence="9 10">
    <name type="scientific">Microbacterium telephonicum</name>
    <dbReference type="NCBI Taxonomy" id="1714841"/>
    <lineage>
        <taxon>Bacteria</taxon>
        <taxon>Bacillati</taxon>
        <taxon>Actinomycetota</taxon>
        <taxon>Actinomycetes</taxon>
        <taxon>Micrococcales</taxon>
        <taxon>Microbacteriaceae</taxon>
        <taxon>Microbacterium</taxon>
    </lineage>
</organism>
<dbReference type="Proteomes" id="UP000273158">
    <property type="component" value="Unassembled WGS sequence"/>
</dbReference>
<dbReference type="NCBIfam" id="TIGR03180">
    <property type="entry name" value="UraD_2"/>
    <property type="match status" value="1"/>
</dbReference>
<evidence type="ECO:0000256" key="6">
    <source>
        <dbReference type="ARBA" id="ARBA00023239"/>
    </source>
</evidence>
<dbReference type="GO" id="GO:0006144">
    <property type="term" value="P:purine nucleobase metabolic process"/>
    <property type="evidence" value="ECO:0007669"/>
    <property type="project" value="UniProtKB-KW"/>
</dbReference>
<keyword evidence="10" id="KW-1185">Reference proteome</keyword>
<sequence>MHLEQFNAAPESDARATATVWAAIPAWADAVATGRPYASVDEAVGVAGAAADGWTRLDLDTALAHHPRIGQKPLGDTAEAAASRREQASMTTASDDLTAAMAAANAAYEERFGRVFLIRAAGRTPDEMLAEARRRLGNDDDTEAAEALEQLRQIALLRLRTDLEGRR</sequence>
<name>A0A498C813_9MICO</name>
<keyword evidence="6" id="KW-0456">Lyase</keyword>
<dbReference type="EC" id="4.1.1.97" evidence="3"/>
<dbReference type="NCBIfam" id="NF010372">
    <property type="entry name" value="PRK13798.1"/>
    <property type="match status" value="1"/>
</dbReference>
<comment type="caution">
    <text evidence="9">The sequence shown here is derived from an EMBL/GenBank/DDBJ whole genome shotgun (WGS) entry which is preliminary data.</text>
</comment>
<protein>
    <recommendedName>
        <fullName evidence="3">2-oxo-4-hydroxy-4-carboxy-5-ureidoimidazoline decarboxylase</fullName>
        <ecNumber evidence="3">4.1.1.97</ecNumber>
    </recommendedName>
</protein>
<evidence type="ECO:0000256" key="3">
    <source>
        <dbReference type="ARBA" id="ARBA00012257"/>
    </source>
</evidence>
<dbReference type="InterPro" id="IPR036778">
    <property type="entry name" value="OHCU_decarboxylase_sf"/>
</dbReference>
<proteinExistence type="predicted"/>
<dbReference type="EMBL" id="RCDB01000001">
    <property type="protein sequence ID" value="RLK52284.1"/>
    <property type="molecule type" value="Genomic_DNA"/>
</dbReference>
<dbReference type="SUPFAM" id="SSF158694">
    <property type="entry name" value="UraD-Like"/>
    <property type="match status" value="1"/>
</dbReference>
<evidence type="ECO:0000259" key="8">
    <source>
        <dbReference type="Pfam" id="PF09349"/>
    </source>
</evidence>
<dbReference type="PANTHER" id="PTHR43466">
    <property type="entry name" value="2-OXO-4-HYDROXY-4-CARBOXY-5-UREIDOIMIDAZOLINE DECARBOXYLASE-RELATED"/>
    <property type="match status" value="1"/>
</dbReference>
<dbReference type="InterPro" id="IPR018020">
    <property type="entry name" value="OHCU_decarboxylase"/>
</dbReference>
<dbReference type="PANTHER" id="PTHR43466:SF1">
    <property type="entry name" value="2-OXO-4-HYDROXY-4-CARBOXY-5-UREIDOIMIDAZOLINE DECARBOXYLASE-RELATED"/>
    <property type="match status" value="1"/>
</dbReference>
<gene>
    <name evidence="9" type="ORF">C7474_0216</name>
</gene>
<dbReference type="GO" id="GO:0019628">
    <property type="term" value="P:urate catabolic process"/>
    <property type="evidence" value="ECO:0007669"/>
    <property type="project" value="TreeGrafter"/>
</dbReference>
<comment type="pathway">
    <text evidence="2">Purine metabolism; urate degradation; (S)-allantoin from urate: step 3/3.</text>
</comment>
<evidence type="ECO:0000313" key="9">
    <source>
        <dbReference type="EMBL" id="RLK52284.1"/>
    </source>
</evidence>
<evidence type="ECO:0000256" key="5">
    <source>
        <dbReference type="ARBA" id="ARBA00022793"/>
    </source>
</evidence>
<dbReference type="Gene3D" id="1.10.3330.10">
    <property type="entry name" value="Oxo-4-hydroxy-4-carboxy-5-ureidoimidazoline decarboxylase"/>
    <property type="match status" value="1"/>
</dbReference>
<reference evidence="9 10" key="1">
    <citation type="journal article" date="2015" name="Stand. Genomic Sci.">
        <title>Genomic Encyclopedia of Bacterial and Archaeal Type Strains, Phase III: the genomes of soil and plant-associated and newly described type strains.</title>
        <authorList>
            <person name="Whitman W.B."/>
            <person name="Woyke T."/>
            <person name="Klenk H.P."/>
            <person name="Zhou Y."/>
            <person name="Lilburn T.G."/>
            <person name="Beck B.J."/>
            <person name="De Vos P."/>
            <person name="Vandamme P."/>
            <person name="Eisen J.A."/>
            <person name="Garrity G."/>
            <person name="Hugenholtz P."/>
            <person name="Kyrpides N.C."/>
        </authorList>
    </citation>
    <scope>NUCLEOTIDE SEQUENCE [LARGE SCALE GENOMIC DNA]</scope>
    <source>
        <strain evidence="9 10">S2T63</strain>
    </source>
</reference>
<feature type="domain" description="Oxo-4-hydroxy-4-carboxy-5-ureidoimidazoline decarboxylase" evidence="8">
    <location>
        <begin position="7"/>
        <end position="160"/>
    </location>
</feature>
<evidence type="ECO:0000256" key="7">
    <source>
        <dbReference type="SAM" id="MobiDB-lite"/>
    </source>
</evidence>
<dbReference type="GO" id="GO:0051997">
    <property type="term" value="F:2-oxo-4-hydroxy-4-carboxy-5-ureidoimidazoline decarboxylase activity"/>
    <property type="evidence" value="ECO:0007669"/>
    <property type="project" value="UniProtKB-EC"/>
</dbReference>
<dbReference type="InterPro" id="IPR017595">
    <property type="entry name" value="OHCU_decarboxylase-2"/>
</dbReference>
<evidence type="ECO:0000256" key="1">
    <source>
        <dbReference type="ARBA" id="ARBA00001163"/>
    </source>
</evidence>
<evidence type="ECO:0000256" key="2">
    <source>
        <dbReference type="ARBA" id="ARBA00004754"/>
    </source>
</evidence>
<dbReference type="OrthoDB" id="5243781at2"/>
<feature type="region of interest" description="Disordered" evidence="7">
    <location>
        <begin position="68"/>
        <end position="92"/>
    </location>
</feature>
<keyword evidence="4" id="KW-0659">Purine metabolism</keyword>
<keyword evidence="5" id="KW-0210">Decarboxylase</keyword>
<dbReference type="AlphaFoldDB" id="A0A498C813"/>
<evidence type="ECO:0000313" key="10">
    <source>
        <dbReference type="Proteomes" id="UP000273158"/>
    </source>
</evidence>
<comment type="catalytic activity">
    <reaction evidence="1">
        <text>5-hydroxy-2-oxo-4-ureido-2,5-dihydro-1H-imidazole-5-carboxylate + H(+) = (S)-allantoin + CO2</text>
        <dbReference type="Rhea" id="RHEA:26301"/>
        <dbReference type="ChEBI" id="CHEBI:15378"/>
        <dbReference type="ChEBI" id="CHEBI:15678"/>
        <dbReference type="ChEBI" id="CHEBI:16526"/>
        <dbReference type="ChEBI" id="CHEBI:58639"/>
        <dbReference type="EC" id="4.1.1.97"/>
    </reaction>
</comment>
<dbReference type="RefSeq" id="WP_121056874.1">
    <property type="nucleotide sequence ID" value="NZ_RCDB01000001.1"/>
</dbReference>